<sequence length="389" mass="44007">MMQLIQFFQQQGYQITFASPAQLSEHMADLVTIEVSIAEIKLNCTSFDSFIKQLQPDVVMFDRFMMEEQFGWRVSESCPDALRVLDTEDLFSLRDARHKAFKQGQAFSEQDLLTSDMAKREIAAIYRSDVSLMISPVEIELLRRLFNVDANLLHHCPFMLDDTQLNQDTPSYHERDGFMVIGNFRHAPNWDAVLWLKQQIWPLIRKQLPDAQLCVYGAYPPPKATALHDEKTGFLVKGWVDDALNAMKSARVCLAPLRFGAGIKGKLAEAMICATPSVTTEIGSEGMQCGLPWPGKICDDVQAFADAAVALYKDEQAWQAASVEGPKSAKKMFQQSKAYLSLETKINTLQANLTEHRQQNFIGSMLNHHHHKSTKYMAQWIAAKNQLAD</sequence>
<dbReference type="GO" id="GO:0016740">
    <property type="term" value="F:transferase activity"/>
    <property type="evidence" value="ECO:0007669"/>
    <property type="project" value="UniProtKB-KW"/>
</dbReference>
<reference evidence="1 2" key="1">
    <citation type="submission" date="2018-12" db="EMBL/GenBank/DDBJ databases">
        <title>Complete genome of Litorilituus sediminis.</title>
        <authorList>
            <person name="Liu A."/>
            <person name="Rong J."/>
        </authorList>
    </citation>
    <scope>NUCLEOTIDE SEQUENCE [LARGE SCALE GENOMIC DNA]</scope>
    <source>
        <strain evidence="1 2">JCM 17549</strain>
    </source>
</reference>
<gene>
    <name evidence="1" type="ORF">EMK97_09280</name>
</gene>
<evidence type="ECO:0000313" key="1">
    <source>
        <dbReference type="EMBL" id="QBG37778.1"/>
    </source>
</evidence>
<name>A0A4P6P9D4_9GAMM</name>
<dbReference type="OrthoDB" id="9807209at2"/>
<dbReference type="CDD" id="cd03801">
    <property type="entry name" value="GT4_PimA-like"/>
    <property type="match status" value="1"/>
</dbReference>
<protein>
    <submittedName>
        <fullName evidence="1">Glycosyltransferase</fullName>
    </submittedName>
</protein>
<dbReference type="SUPFAM" id="SSF53756">
    <property type="entry name" value="UDP-Glycosyltransferase/glycogen phosphorylase"/>
    <property type="match status" value="1"/>
</dbReference>
<accession>A0A4P6P9D4</accession>
<dbReference type="AlphaFoldDB" id="A0A4P6P9D4"/>
<keyword evidence="1" id="KW-0808">Transferase</keyword>
<dbReference type="EMBL" id="CP034759">
    <property type="protein sequence ID" value="QBG37778.1"/>
    <property type="molecule type" value="Genomic_DNA"/>
</dbReference>
<dbReference type="KEGG" id="lsd:EMK97_09280"/>
<proteinExistence type="predicted"/>
<organism evidence="1 2">
    <name type="scientific">Litorilituus sediminis</name>
    <dbReference type="NCBI Taxonomy" id="718192"/>
    <lineage>
        <taxon>Bacteria</taxon>
        <taxon>Pseudomonadati</taxon>
        <taxon>Pseudomonadota</taxon>
        <taxon>Gammaproteobacteria</taxon>
        <taxon>Alteromonadales</taxon>
        <taxon>Colwelliaceae</taxon>
        <taxon>Litorilituus</taxon>
    </lineage>
</organism>
<keyword evidence="2" id="KW-1185">Reference proteome</keyword>
<evidence type="ECO:0000313" key="2">
    <source>
        <dbReference type="Proteomes" id="UP000290244"/>
    </source>
</evidence>
<dbReference type="Pfam" id="PF13692">
    <property type="entry name" value="Glyco_trans_1_4"/>
    <property type="match status" value="1"/>
</dbReference>
<dbReference type="Gene3D" id="3.40.50.2000">
    <property type="entry name" value="Glycogen Phosphorylase B"/>
    <property type="match status" value="1"/>
</dbReference>
<dbReference type="Proteomes" id="UP000290244">
    <property type="component" value="Chromosome"/>
</dbReference>